<dbReference type="RefSeq" id="XP_018843675.1">
    <property type="nucleotide sequence ID" value="XM_018988130.2"/>
</dbReference>
<dbReference type="KEGG" id="jre:109008140"/>
<evidence type="ECO:0000313" key="3">
    <source>
        <dbReference type="RefSeq" id="XP_018843675.1"/>
    </source>
</evidence>
<feature type="domain" description="FBD" evidence="1">
    <location>
        <begin position="395"/>
        <end position="472"/>
    </location>
</feature>
<gene>
    <name evidence="3 4" type="primary">LOC109008140</name>
</gene>
<evidence type="ECO:0000313" key="4">
    <source>
        <dbReference type="RefSeq" id="XP_018843676.1"/>
    </source>
</evidence>
<dbReference type="GeneID" id="109008140"/>
<organism evidence="2 4">
    <name type="scientific">Juglans regia</name>
    <name type="common">English walnut</name>
    <dbReference type="NCBI Taxonomy" id="51240"/>
    <lineage>
        <taxon>Eukaryota</taxon>
        <taxon>Viridiplantae</taxon>
        <taxon>Streptophyta</taxon>
        <taxon>Embryophyta</taxon>
        <taxon>Tracheophyta</taxon>
        <taxon>Spermatophyta</taxon>
        <taxon>Magnoliopsida</taxon>
        <taxon>eudicotyledons</taxon>
        <taxon>Gunneridae</taxon>
        <taxon>Pentapetalae</taxon>
        <taxon>rosids</taxon>
        <taxon>fabids</taxon>
        <taxon>Fagales</taxon>
        <taxon>Juglandaceae</taxon>
        <taxon>Juglans</taxon>
    </lineage>
</organism>
<dbReference type="STRING" id="51240.A0A2I4GIG5"/>
<keyword evidence="2" id="KW-1185">Reference proteome</keyword>
<dbReference type="InterPro" id="IPR032675">
    <property type="entry name" value="LRR_dom_sf"/>
</dbReference>
<dbReference type="InterPro" id="IPR036047">
    <property type="entry name" value="F-box-like_dom_sf"/>
</dbReference>
<dbReference type="SUPFAM" id="SSF81383">
    <property type="entry name" value="F-box domain"/>
    <property type="match status" value="1"/>
</dbReference>
<name>A0A2I4GIG5_JUGRE</name>
<dbReference type="Gene3D" id="3.80.10.10">
    <property type="entry name" value="Ribonuclease Inhibitor"/>
    <property type="match status" value="1"/>
</dbReference>
<evidence type="ECO:0000259" key="1">
    <source>
        <dbReference type="SMART" id="SM00579"/>
    </source>
</evidence>
<dbReference type="Proteomes" id="UP000235220">
    <property type="component" value="Chromosome 3"/>
</dbReference>
<dbReference type="Gramene" id="Jr03_06430_p1">
    <property type="protein sequence ID" value="cds.Jr03_06430_p1"/>
    <property type="gene ID" value="Jr03_06430"/>
</dbReference>
<dbReference type="RefSeq" id="XP_018843676.1">
    <property type="nucleotide sequence ID" value="XM_018988131.2"/>
</dbReference>
<evidence type="ECO:0000313" key="2">
    <source>
        <dbReference type="Proteomes" id="UP000235220"/>
    </source>
</evidence>
<dbReference type="OrthoDB" id="612216at2759"/>
<dbReference type="PANTHER" id="PTHR31900">
    <property type="entry name" value="F-BOX/RNI SUPERFAMILY PROTEIN-RELATED"/>
    <property type="match status" value="1"/>
</dbReference>
<dbReference type="PANTHER" id="PTHR31900:SF30">
    <property type="entry name" value="SUPERFAMILY PROTEIN, PUTATIVE-RELATED"/>
    <property type="match status" value="1"/>
</dbReference>
<dbReference type="AlphaFoldDB" id="A0A2I4GIG5"/>
<dbReference type="InterPro" id="IPR050232">
    <property type="entry name" value="FBL13/AtMIF1-like"/>
</dbReference>
<dbReference type="Pfam" id="PF08387">
    <property type="entry name" value="FBD"/>
    <property type="match status" value="1"/>
</dbReference>
<sequence length="490" mass="56192">MDLSSAIHNAERPKLSIVDKIDEDERSITDLGDALLGLILSYLPTKDAVKTSVLAKIWQHQWMSISNLEFREEAQDDRALFVNFVERVLLLRESSAITKFFLECGVRYDSSRISSWVSTAVKHKVQELDLRFWEIREPLVLPCCVFTCKSLLQLKIGQLNEIYDLRVPSSVCFSSLKILTLRRVRFPDDYSAKTLLSGCPVLEELNLIGCCWDNVKAVCISGSRLKNLTIKEMCIKNIGICYRHNVDTEFVICGVKLEYFCYSGSLNHDYCFSRSSSAVNVSIESELRDWILHHRAFKLLMGLSYTKSLHVCLCVLVQVLSVSREMFSRLPVFSHLTNLTTHWSIWFYNDLGSREGLVAILHNSPCLESLQLEGEYFDSSYAHEGYEWNLDPVPACFSTHLKTIEISMIYGYKEELYGIKMFLKYATVLKKMTISFDPVGFLAPHLLKRKLEIFERILSFPKGSTSCIIETHFPAITEVRTSDDDMGYME</sequence>
<dbReference type="Pfam" id="PF24758">
    <property type="entry name" value="LRR_At5g56370"/>
    <property type="match status" value="1"/>
</dbReference>
<dbReference type="InterPro" id="IPR006566">
    <property type="entry name" value="FBD"/>
</dbReference>
<proteinExistence type="predicted"/>
<dbReference type="SUPFAM" id="SSF52047">
    <property type="entry name" value="RNI-like"/>
    <property type="match status" value="1"/>
</dbReference>
<dbReference type="SMART" id="SM00579">
    <property type="entry name" value="FBD"/>
    <property type="match status" value="1"/>
</dbReference>
<protein>
    <submittedName>
        <fullName evidence="3 4">FBD-associated F-box protein At5g56700</fullName>
    </submittedName>
</protein>
<dbReference type="InterPro" id="IPR053781">
    <property type="entry name" value="F-box_AtFBL13-like"/>
</dbReference>
<dbReference type="InterPro" id="IPR055411">
    <property type="entry name" value="LRR_FXL15/At3g58940/PEG3-like"/>
</dbReference>
<reference evidence="3 4" key="1">
    <citation type="submission" date="2025-04" db="UniProtKB">
        <authorList>
            <consortium name="RefSeq"/>
        </authorList>
    </citation>
    <scope>IDENTIFICATION</scope>
    <source>
        <tissue evidence="3 4">Leaves</tissue>
    </source>
</reference>
<dbReference type="CDD" id="cd22160">
    <property type="entry name" value="F-box_AtFBL13-like"/>
    <property type="match status" value="1"/>
</dbReference>
<accession>A0A2I4GIG5</accession>